<dbReference type="GO" id="GO:0004519">
    <property type="term" value="F:endonuclease activity"/>
    <property type="evidence" value="ECO:0007669"/>
    <property type="project" value="UniProtKB-KW"/>
</dbReference>
<dbReference type="AlphaFoldDB" id="A0A6M4B1B4"/>
<evidence type="ECO:0000313" key="2">
    <source>
        <dbReference type="EMBL" id="QJQ35281.1"/>
    </source>
</evidence>
<proteinExistence type="predicted"/>
<keyword evidence="2" id="KW-0378">Hydrolase</keyword>
<dbReference type="EMBL" id="MT010922">
    <property type="protein sequence ID" value="QJQ35281.1"/>
    <property type="molecule type" value="Genomic_DNA"/>
</dbReference>
<reference evidence="2" key="1">
    <citation type="journal article" date="2020" name="Front. Microbiol.">
        <title>Detecting Introgression Between Members of the Fusarium fujikuroi and F. oxysporum Species Complexes by Comparative Mitogenomics.</title>
        <authorList>
            <person name="Brankovics B."/>
            <person name="van Diepeningen A.D."/>
            <person name="de Hoog G.S."/>
            <person name="van der Lee T.A.J."/>
            <person name="Waalwijk C."/>
        </authorList>
    </citation>
    <scope>NUCLEOTIDE SEQUENCE</scope>
    <source>
        <strain evidence="2">CBS 125178</strain>
    </source>
</reference>
<keyword evidence="2" id="KW-0255">Endonuclease</keyword>
<reference evidence="2" key="2">
    <citation type="submission" date="2020-01" db="EMBL/GenBank/DDBJ databases">
        <authorList>
            <person name="Brankovics B."/>
            <person name="Van Diepeningen A.D."/>
            <person name="De Hoog G.S."/>
            <person name="Van Der Lee T.A.J."/>
            <person name="Waalwijk C."/>
        </authorList>
    </citation>
    <scope>NUCLEOTIDE SEQUENCE</scope>
    <source>
        <strain evidence="2">CBS 125178</strain>
    </source>
</reference>
<dbReference type="InterPro" id="IPR004860">
    <property type="entry name" value="LAGLIDADG_dom"/>
</dbReference>
<keyword evidence="2" id="KW-0496">Mitochondrion</keyword>
<dbReference type="InterPro" id="IPR051289">
    <property type="entry name" value="LAGLIDADG_Endonuclease"/>
</dbReference>
<dbReference type="PANTHER" id="PTHR36181:SF4">
    <property type="entry name" value="LAGLIDADG ENDONUCLEASE"/>
    <property type="match status" value="1"/>
</dbReference>
<feature type="domain" description="Homing endonuclease LAGLIDADG" evidence="1">
    <location>
        <begin position="62"/>
        <end position="143"/>
    </location>
</feature>
<sequence>MKTTVLVFSEKIAAQAKALSMIFIYSILPTIGNVHKNALKKMNKLLDKRDYVNLPTSFLAFLVGLIDGDGYIQITKTTKGFITMKLVISLHIEDISTLEYIHSTLKLGSVNVYKDLRSPSCKLVINRTELQEVLFPLLIHNNIFFLTETRINQFNLAMHILKNDIKMFDQIPSRDNIEDVFKLPESAKDYTLLYFFKNWIVGFTCSEGSFFIKSNNEGCFQLKQRIHTNLFEAFKLVFNTRRKIDTSFSLRSHNNFNQFGVSSKSDIQTVIYFFSFEGLHPLIGLKYIQYIKWLSNLQNSMRYSKLHYPKL</sequence>
<dbReference type="Pfam" id="PF00961">
    <property type="entry name" value="LAGLIDADG_1"/>
    <property type="match status" value="1"/>
</dbReference>
<dbReference type="InterPro" id="IPR027434">
    <property type="entry name" value="Homing_endonucl"/>
</dbReference>
<gene>
    <name evidence="2" type="primary">iorf311</name>
</gene>
<keyword evidence="2" id="KW-0540">Nuclease</keyword>
<dbReference type="GO" id="GO:0005739">
    <property type="term" value="C:mitochondrion"/>
    <property type="evidence" value="ECO:0007669"/>
    <property type="project" value="UniProtKB-ARBA"/>
</dbReference>
<geneLocation type="mitochondrion" evidence="2"/>
<dbReference type="SUPFAM" id="SSF55608">
    <property type="entry name" value="Homing endonucleases"/>
    <property type="match status" value="2"/>
</dbReference>
<dbReference type="Gene3D" id="3.10.28.10">
    <property type="entry name" value="Homing endonucleases"/>
    <property type="match status" value="2"/>
</dbReference>
<organism evidence="2">
    <name type="scientific">Fusarium ficicrescens</name>
    <dbReference type="NCBI Taxonomy" id="1688603"/>
    <lineage>
        <taxon>Eukaryota</taxon>
        <taxon>Fungi</taxon>
        <taxon>Dikarya</taxon>
        <taxon>Ascomycota</taxon>
        <taxon>Pezizomycotina</taxon>
        <taxon>Sordariomycetes</taxon>
        <taxon>Hypocreomycetidae</taxon>
        <taxon>Hypocreales</taxon>
        <taxon>Nectriaceae</taxon>
        <taxon>Fusarium</taxon>
        <taxon>Fusarium fujikuroi species complex</taxon>
    </lineage>
</organism>
<evidence type="ECO:0000259" key="1">
    <source>
        <dbReference type="Pfam" id="PF00961"/>
    </source>
</evidence>
<dbReference type="PANTHER" id="PTHR36181">
    <property type="entry name" value="INTRON-ENCODED ENDONUCLEASE AI3-RELATED"/>
    <property type="match status" value="1"/>
</dbReference>
<accession>A0A6M4B1B4</accession>
<name>A0A6M4B1B4_9HYPO</name>
<protein>
    <submittedName>
        <fullName evidence="2">LAGLIDADG endonuclease</fullName>
    </submittedName>
</protein>